<feature type="region of interest" description="Disordered" evidence="1">
    <location>
        <begin position="1"/>
        <end position="164"/>
    </location>
</feature>
<organism evidence="2 3">
    <name type="scientific">Trema orientale</name>
    <name type="common">Charcoal tree</name>
    <name type="synonym">Celtis orientalis</name>
    <dbReference type="NCBI Taxonomy" id="63057"/>
    <lineage>
        <taxon>Eukaryota</taxon>
        <taxon>Viridiplantae</taxon>
        <taxon>Streptophyta</taxon>
        <taxon>Embryophyta</taxon>
        <taxon>Tracheophyta</taxon>
        <taxon>Spermatophyta</taxon>
        <taxon>Magnoliopsida</taxon>
        <taxon>eudicotyledons</taxon>
        <taxon>Gunneridae</taxon>
        <taxon>Pentapetalae</taxon>
        <taxon>rosids</taxon>
        <taxon>fabids</taxon>
        <taxon>Rosales</taxon>
        <taxon>Cannabaceae</taxon>
        <taxon>Trema</taxon>
    </lineage>
</organism>
<feature type="compositionally biased region" description="Polar residues" evidence="1">
    <location>
        <begin position="13"/>
        <end position="29"/>
    </location>
</feature>
<feature type="compositionally biased region" description="Polar residues" evidence="1">
    <location>
        <begin position="115"/>
        <end position="129"/>
    </location>
</feature>
<name>A0A2P5FF76_TREOI</name>
<sequence length="799" mass="88202">MNLKNLMEDKQLDFNQPLLSVRRFSSTGVASEAENKRKVEKSLPQLPPLPVYKSELKSGPIRNPGTVPFVWERTPGRPKDERKSPQAPERPPSTPRLPPGRVSNIKVQASEKVSKSTSATQSPTASILSGSRGVSDLDERNGTNDKGARQGREENSSSASEDGDEAYVDALDTLSRSESFFMNCSVSGVSGYDGPDVKASGTFSTDPQTRDFMMDRFLPAAKAMASETPQYAPRKQQVVWKQPRQVNKVVNGDKRPPLNQRRLNVSPYNAQEMGKEESEDESDNCESSDILSAKVCGLFPRFCIKNSFCLLNPVPGMKMQAQLPVSSVRRVRDKSSNASSCSETNKEQAVDVISEQRLMSPRQTADGNEGKIRLKCGSYEIEEKSESQKLDRLSLYGHPQGDGLSANHNGYSLSKFHEQKGFLGVPEKAKNSRYNGFDIDESARTNFRALLNNENTTLEVGSGSPVVEKTLYIDAVHTVKSPSSNSSSLDMKCLTDCKGNGVEISENSSDREDTPSLDSSLQGIKHLSVVNQEATARSKSLEPVDSCFLSCSGRSTNEKPMDVKIGCNLVEDLIDDSLALISSKVTHQENFDLENQRSGKSCDQERHPVLAKDSILITSSKVAGNMIDLKSQHRLKLNNQEYFDGHNQNPITLTSSKKTGDERKIDRESQRLMKSGTEENSEALIQSSTPKAPKNKVIDLESQRLVKLDNQESPNGSYLQMPLALPMPKSPSESWLKRTLPTISSKNSYSWSSLDARICSSSPVRSSLDPKWETIVKTSNLQHGHLRFSQENLSPIPEA</sequence>
<accession>A0A2P5FF76</accession>
<dbReference type="InterPro" id="IPR007789">
    <property type="entry name" value="DUF688"/>
</dbReference>
<feature type="compositionally biased region" description="Pro residues" evidence="1">
    <location>
        <begin position="88"/>
        <end position="98"/>
    </location>
</feature>
<feature type="compositionally biased region" description="Basic and acidic residues" evidence="1">
    <location>
        <begin position="135"/>
        <end position="155"/>
    </location>
</feature>
<dbReference type="PANTHER" id="PTHR33671:SF2">
    <property type="entry name" value="N-METHYLTRANSFERASE, PUTATIVE (DUF688)-RELATED"/>
    <property type="match status" value="1"/>
</dbReference>
<feature type="region of interest" description="Disordered" evidence="1">
    <location>
        <begin position="328"/>
        <end position="349"/>
    </location>
</feature>
<dbReference type="FunCoup" id="A0A2P5FF76">
    <property type="interactions" value="789"/>
</dbReference>
<dbReference type="PANTHER" id="PTHR33671">
    <property type="entry name" value="N-METHYLTRANSFERASE, PUTATIVE (DUF688)-RELATED"/>
    <property type="match status" value="1"/>
</dbReference>
<protein>
    <submittedName>
        <fullName evidence="2">Uncharacterized protein</fullName>
    </submittedName>
</protein>
<feature type="compositionally biased region" description="Basic and acidic residues" evidence="1">
    <location>
        <begin position="658"/>
        <end position="671"/>
    </location>
</feature>
<dbReference type="AlphaFoldDB" id="A0A2P5FF76"/>
<dbReference type="Proteomes" id="UP000237000">
    <property type="component" value="Unassembled WGS sequence"/>
</dbReference>
<keyword evidence="3" id="KW-1185">Reference proteome</keyword>
<feature type="compositionally biased region" description="Basic and acidic residues" evidence="1">
    <location>
        <begin position="1"/>
        <end position="12"/>
    </location>
</feature>
<dbReference type="Pfam" id="PF05097">
    <property type="entry name" value="DUF688"/>
    <property type="match status" value="1"/>
</dbReference>
<dbReference type="EMBL" id="JXTC01000038">
    <property type="protein sequence ID" value="PON96439.1"/>
    <property type="molecule type" value="Genomic_DNA"/>
</dbReference>
<reference evidence="3" key="1">
    <citation type="submission" date="2016-06" db="EMBL/GenBank/DDBJ databases">
        <title>Parallel loss of symbiosis genes in relatives of nitrogen-fixing non-legume Parasponia.</title>
        <authorList>
            <person name="Van Velzen R."/>
            <person name="Holmer R."/>
            <person name="Bu F."/>
            <person name="Rutten L."/>
            <person name="Van Zeijl A."/>
            <person name="Liu W."/>
            <person name="Santuari L."/>
            <person name="Cao Q."/>
            <person name="Sharma T."/>
            <person name="Shen D."/>
            <person name="Roswanjaya Y."/>
            <person name="Wardhani T."/>
            <person name="Kalhor M.S."/>
            <person name="Jansen J."/>
            <person name="Van den Hoogen J."/>
            <person name="Gungor B."/>
            <person name="Hartog M."/>
            <person name="Hontelez J."/>
            <person name="Verver J."/>
            <person name="Yang W.-C."/>
            <person name="Schijlen E."/>
            <person name="Repin R."/>
            <person name="Schilthuizen M."/>
            <person name="Schranz E."/>
            <person name="Heidstra R."/>
            <person name="Miyata K."/>
            <person name="Fedorova E."/>
            <person name="Kohlen W."/>
            <person name="Bisseling T."/>
            <person name="Smit S."/>
            <person name="Geurts R."/>
        </authorList>
    </citation>
    <scope>NUCLEOTIDE SEQUENCE [LARGE SCALE GENOMIC DNA]</scope>
    <source>
        <strain evidence="3">cv. RG33-2</strain>
    </source>
</reference>
<evidence type="ECO:0000313" key="3">
    <source>
        <dbReference type="Proteomes" id="UP000237000"/>
    </source>
</evidence>
<dbReference type="OrthoDB" id="677721at2759"/>
<gene>
    <name evidence="2" type="ORF">TorRG33x02_077120</name>
</gene>
<feature type="compositionally biased region" description="Basic and acidic residues" evidence="1">
    <location>
        <begin position="74"/>
        <end position="84"/>
    </location>
</feature>
<feature type="region of interest" description="Disordered" evidence="1">
    <location>
        <begin position="643"/>
        <end position="694"/>
    </location>
</feature>
<feature type="compositionally biased region" description="Polar residues" evidence="1">
    <location>
        <begin position="643"/>
        <end position="657"/>
    </location>
</feature>
<dbReference type="InParanoid" id="A0A2P5FF76"/>
<evidence type="ECO:0000256" key="1">
    <source>
        <dbReference type="SAM" id="MobiDB-lite"/>
    </source>
</evidence>
<dbReference type="STRING" id="63057.A0A2P5FF76"/>
<comment type="caution">
    <text evidence="2">The sequence shown here is derived from an EMBL/GenBank/DDBJ whole genome shotgun (WGS) entry which is preliminary data.</text>
</comment>
<evidence type="ECO:0000313" key="2">
    <source>
        <dbReference type="EMBL" id="PON96439.1"/>
    </source>
</evidence>
<proteinExistence type="predicted"/>